<protein>
    <submittedName>
        <fullName evidence="2">Uncharacterized protein</fullName>
    </submittedName>
</protein>
<dbReference type="VEuPathDB" id="TriTrypDB:TcCLB.509245.10"/>
<evidence type="ECO:0000313" key="2">
    <source>
        <dbReference type="EMBL" id="PWU88135.1"/>
    </source>
</evidence>
<dbReference type="VEuPathDB" id="TriTrypDB:TCSYLVIO_007978"/>
<feature type="region of interest" description="Disordered" evidence="1">
    <location>
        <begin position="250"/>
        <end position="297"/>
    </location>
</feature>
<dbReference type="VEuPathDB" id="TriTrypDB:Tc_MARK_995"/>
<evidence type="ECO:0000313" key="3">
    <source>
        <dbReference type="Proteomes" id="UP000246121"/>
    </source>
</evidence>
<dbReference type="VEuPathDB" id="TriTrypDB:TcG_06232"/>
<dbReference type="VEuPathDB" id="TriTrypDB:BCY84_11419"/>
<dbReference type="VEuPathDB" id="TriTrypDB:C4B63_79g18"/>
<organism evidence="2 3">
    <name type="scientific">Trypanosoma cruzi</name>
    <dbReference type="NCBI Taxonomy" id="5693"/>
    <lineage>
        <taxon>Eukaryota</taxon>
        <taxon>Discoba</taxon>
        <taxon>Euglenozoa</taxon>
        <taxon>Kinetoplastea</taxon>
        <taxon>Metakinetoplastina</taxon>
        <taxon>Trypanosomatida</taxon>
        <taxon>Trypanosomatidae</taxon>
        <taxon>Trypanosoma</taxon>
        <taxon>Schizotrypanum</taxon>
    </lineage>
</organism>
<name>A0A2V2UV56_TRYCR</name>
<dbReference type="EMBL" id="PRFA01000079">
    <property type="protein sequence ID" value="PWU88135.1"/>
    <property type="molecule type" value="Genomic_DNA"/>
</dbReference>
<dbReference type="VEuPathDB" id="TriTrypDB:TcBrA4_0046740"/>
<reference evidence="2 3" key="1">
    <citation type="journal article" date="2018" name="Microb. Genom.">
        <title>Expanding an expanded genome: long-read sequencing of Trypanosoma cruzi.</title>
        <authorList>
            <person name="Berna L."/>
            <person name="Rodriguez M."/>
            <person name="Chiribao M.L."/>
            <person name="Parodi-Talice A."/>
            <person name="Pita S."/>
            <person name="Rijo G."/>
            <person name="Alvarez-Valin F."/>
            <person name="Robello C."/>
        </authorList>
    </citation>
    <scope>NUCLEOTIDE SEQUENCE [LARGE SCALE GENOMIC DNA]</scope>
    <source>
        <strain evidence="2 3">Dm28c</strain>
    </source>
</reference>
<feature type="compositionally biased region" description="Polar residues" evidence="1">
    <location>
        <begin position="287"/>
        <end position="297"/>
    </location>
</feature>
<comment type="caution">
    <text evidence="2">The sequence shown here is derived from an EMBL/GenBank/DDBJ whole genome shotgun (WGS) entry which is preliminary data.</text>
</comment>
<dbReference type="AlphaFoldDB" id="A0A2V2UV56"/>
<dbReference type="VEuPathDB" id="TriTrypDB:C3747_7g302"/>
<proteinExistence type="predicted"/>
<dbReference type="Proteomes" id="UP000246121">
    <property type="component" value="Unassembled WGS sequence"/>
</dbReference>
<gene>
    <name evidence="2" type="ORF">C4B63_79g18</name>
</gene>
<feature type="compositionally biased region" description="Pro residues" evidence="1">
    <location>
        <begin position="258"/>
        <end position="267"/>
    </location>
</feature>
<dbReference type="VEuPathDB" id="TriTrypDB:TcCL_NonESM08310"/>
<accession>A0A2V2UV56</accession>
<dbReference type="VEuPathDB" id="TriTrypDB:TcCLB.508637.120"/>
<dbReference type="VEuPathDB" id="TriTrypDB:ECC02_009867"/>
<sequence length="297" mass="33368">MFRLRAYSSCAIGFHVFLNARRSLSIEESAEREKERTLREKVLARYRGTNFPELVNIRYGHFAEKEGATRSAASQAYRAVSQDRFFGQNASNGRQGVDWFMLFTGLALFYVSSKMLLQRLSGTSLDGASVPLWTANPETQAKFLLFSLQFDPNNREQIQQAYHSVRQAYPFTDFFQWLRVQHPEYGQGIVFSYEAAVNSLVTIISSGDSWALMNLARGFQNALKKRNTNSAQRIDDFLTDVGALAGAQTPGRYSMPPGYAPPQPPPQHLQLHGDEPMNIQGAIESLPSESHGSVPFQ</sequence>
<evidence type="ECO:0000256" key="1">
    <source>
        <dbReference type="SAM" id="MobiDB-lite"/>
    </source>
</evidence>